<gene>
    <name evidence="3" type="ORF">URODEC1_LOCUS114633</name>
</gene>
<accession>A0ABC9GB60</accession>
<dbReference type="SUPFAM" id="SSF81383">
    <property type="entry name" value="F-box domain"/>
    <property type="match status" value="1"/>
</dbReference>
<dbReference type="CDD" id="cd22160">
    <property type="entry name" value="F-box_AtFBL13-like"/>
    <property type="match status" value="1"/>
</dbReference>
<dbReference type="InterPro" id="IPR032675">
    <property type="entry name" value="LRR_dom_sf"/>
</dbReference>
<dbReference type="SUPFAM" id="SSF52047">
    <property type="entry name" value="RNI-like"/>
    <property type="match status" value="1"/>
</dbReference>
<dbReference type="Gene3D" id="3.80.10.10">
    <property type="entry name" value="Ribonuclease Inhibitor"/>
    <property type="match status" value="1"/>
</dbReference>
<keyword evidence="4" id="KW-1185">Reference proteome</keyword>
<reference evidence="4" key="1">
    <citation type="submission" date="2024-06" db="EMBL/GenBank/DDBJ databases">
        <authorList>
            <person name="Ryan C."/>
        </authorList>
    </citation>
    <scope>NUCLEOTIDE SEQUENCE [LARGE SCALE GENOMIC DNA]</scope>
</reference>
<evidence type="ECO:0000259" key="1">
    <source>
        <dbReference type="Pfam" id="PF00646"/>
    </source>
</evidence>
<dbReference type="InterPro" id="IPR001810">
    <property type="entry name" value="F-box_dom"/>
</dbReference>
<evidence type="ECO:0008006" key="5">
    <source>
        <dbReference type="Google" id="ProtNLM"/>
    </source>
</evidence>
<dbReference type="Pfam" id="PF24758">
    <property type="entry name" value="LRR_At5g56370"/>
    <property type="match status" value="1"/>
</dbReference>
<reference evidence="3 4" key="2">
    <citation type="submission" date="2024-10" db="EMBL/GenBank/DDBJ databases">
        <authorList>
            <person name="Ryan C."/>
        </authorList>
    </citation>
    <scope>NUCLEOTIDE SEQUENCE [LARGE SCALE GENOMIC DNA]</scope>
</reference>
<dbReference type="AlphaFoldDB" id="A0ABC9GB60"/>
<dbReference type="InterPro" id="IPR036047">
    <property type="entry name" value="F-box-like_dom_sf"/>
</dbReference>
<protein>
    <recommendedName>
        <fullName evidence="5">FBD domain-containing protein</fullName>
    </recommendedName>
</protein>
<evidence type="ECO:0000313" key="4">
    <source>
        <dbReference type="Proteomes" id="UP001497457"/>
    </source>
</evidence>
<dbReference type="InterPro" id="IPR055411">
    <property type="entry name" value="LRR_FXL15/At3g58940/PEG3-like"/>
</dbReference>
<dbReference type="Pfam" id="PF00646">
    <property type="entry name" value="F-box"/>
    <property type="match status" value="1"/>
</dbReference>
<dbReference type="PANTHER" id="PTHR32141">
    <property type="match status" value="1"/>
</dbReference>
<name>A0ABC9GB60_9POAL</name>
<proteinExistence type="predicted"/>
<dbReference type="Proteomes" id="UP001497457">
    <property type="component" value="Chromosome 8b"/>
</dbReference>
<feature type="domain" description="F-box" evidence="1">
    <location>
        <begin position="24"/>
        <end position="60"/>
    </location>
</feature>
<feature type="domain" description="F-box/LRR-repeat protein 15/At3g58940/PEG3-like LRR" evidence="2">
    <location>
        <begin position="118"/>
        <end position="352"/>
    </location>
</feature>
<evidence type="ECO:0000313" key="3">
    <source>
        <dbReference type="EMBL" id="CAL5091920.1"/>
    </source>
</evidence>
<dbReference type="InterPro" id="IPR053781">
    <property type="entry name" value="F-box_AtFBL13-like"/>
</dbReference>
<dbReference type="PANTHER" id="PTHR32141:SF39">
    <property type="entry name" value="F-BOX DOMAIN-CONTAINING PROTEIN"/>
    <property type="match status" value="1"/>
</dbReference>
<dbReference type="InterPro" id="IPR055302">
    <property type="entry name" value="F-box_dom-containing"/>
</dbReference>
<evidence type="ECO:0000259" key="2">
    <source>
        <dbReference type="Pfam" id="PF24758"/>
    </source>
</evidence>
<dbReference type="EMBL" id="OZ075118">
    <property type="protein sequence ID" value="CAL5091920.1"/>
    <property type="molecule type" value="Genomic_DNA"/>
</dbReference>
<organism evidence="3 4">
    <name type="scientific">Urochloa decumbens</name>
    <dbReference type="NCBI Taxonomy" id="240449"/>
    <lineage>
        <taxon>Eukaryota</taxon>
        <taxon>Viridiplantae</taxon>
        <taxon>Streptophyta</taxon>
        <taxon>Embryophyta</taxon>
        <taxon>Tracheophyta</taxon>
        <taxon>Spermatophyta</taxon>
        <taxon>Magnoliopsida</taxon>
        <taxon>Liliopsida</taxon>
        <taxon>Poales</taxon>
        <taxon>Poaceae</taxon>
        <taxon>PACMAD clade</taxon>
        <taxon>Panicoideae</taxon>
        <taxon>Panicodae</taxon>
        <taxon>Paniceae</taxon>
        <taxon>Melinidinae</taxon>
        <taxon>Urochloa</taxon>
    </lineage>
</organism>
<sequence>MGVETRGKRRRRLEEEQELVVDRISGLPDGVLGDIVSLLPTKDGARTQLLSSRWRHLWRAAPLNLELHGNPWQRTPADEISGILSSHPGPSRRFYIDYGSLVCLDHSSYYSPSATEVLDGWLRSPAMDGLKELEILFDPTLLRWGTPLLPLPPSVFRFSSTLTVASFEACVLPDCGEYNASRGLQWPLLKKLTLSIVTISESSLHALLAGCSAIDSLLLQENNGFSRLRIVSPSLRSIGVSSLPGPGLDDDDTVLEQLVVEDAPCLERLLFSEGLGMNISVISAPRLNVLGELQDDSHKLQFGTSALQGSTVASLTAVVPSVRVLALSRMKPCLDAVINLMKCFPHLEKLHIEITHVGEENKPYDKYQDHANTLDIRLRNIVLAYFYDRKSHIEFAKFLILNASMLESMTLQLKFGRVGDNAWIREQRRLLQVEKRASRGARFDFVSRIGSFSLPVDKQVHDLSILDPFQRIH</sequence>